<reference evidence="3" key="1">
    <citation type="submission" date="2017-06" db="EMBL/GenBank/DDBJ databases">
        <authorList>
            <person name="Varghese N."/>
            <person name="Submissions S."/>
        </authorList>
    </citation>
    <scope>NUCLEOTIDE SEQUENCE [LARGE SCALE GENOMIC DNA]</scope>
    <source>
        <strain evidence="3">5C</strain>
    </source>
</reference>
<sequence length="263" mass="29909">MKKNSIFYDFLLAGAFLAMASCEFNVENVVPTTVEVDLAFALTEEDENFTNARTLNRLTINEAVMNVRKLDIRVLGQMPIGSNLDRNFTFDFPNTPKRIVYTNDENGQDINIRMPRASYRQVMFDLDIVQAPDDVAASLSGEFETSLGEVVPMKYELYGEIFNFDGKFEAKDRNEALEFDQLDKATMLVELHAIKWFNDITADEFENAEIIDGVMLINPDTNTSIYEKIKARIIELTDIKIRIRVHENGHGNPNNPKGPGNRP</sequence>
<proteinExistence type="predicted"/>
<dbReference type="Proteomes" id="UP000198480">
    <property type="component" value="Unassembled WGS sequence"/>
</dbReference>
<protein>
    <submittedName>
        <fullName evidence="2">Uncharacterized protein</fullName>
    </submittedName>
</protein>
<dbReference type="RefSeq" id="WP_089236783.1">
    <property type="nucleotide sequence ID" value="NZ_FZOK01000001.1"/>
</dbReference>
<keyword evidence="1" id="KW-0732">Signal</keyword>
<keyword evidence="3" id="KW-1185">Reference proteome</keyword>
<dbReference type="EMBL" id="FZOK01000001">
    <property type="protein sequence ID" value="SNR93296.1"/>
    <property type="molecule type" value="Genomic_DNA"/>
</dbReference>
<gene>
    <name evidence="2" type="ORF">SAMN06295967_10144</name>
</gene>
<dbReference type="PROSITE" id="PS51257">
    <property type="entry name" value="PROKAR_LIPOPROTEIN"/>
    <property type="match status" value="1"/>
</dbReference>
<organism evidence="2 3">
    <name type="scientific">Belliella buryatensis</name>
    <dbReference type="NCBI Taxonomy" id="1500549"/>
    <lineage>
        <taxon>Bacteria</taxon>
        <taxon>Pseudomonadati</taxon>
        <taxon>Bacteroidota</taxon>
        <taxon>Cytophagia</taxon>
        <taxon>Cytophagales</taxon>
        <taxon>Cyclobacteriaceae</taxon>
        <taxon>Belliella</taxon>
    </lineage>
</organism>
<name>A0A239ACB0_9BACT</name>
<dbReference type="AlphaFoldDB" id="A0A239ACB0"/>
<feature type="signal peptide" evidence="1">
    <location>
        <begin position="1"/>
        <end position="20"/>
    </location>
</feature>
<accession>A0A239ACB0</accession>
<evidence type="ECO:0000256" key="1">
    <source>
        <dbReference type="SAM" id="SignalP"/>
    </source>
</evidence>
<dbReference type="OrthoDB" id="836017at2"/>
<feature type="chain" id="PRO_5012737557" evidence="1">
    <location>
        <begin position="21"/>
        <end position="263"/>
    </location>
</feature>
<evidence type="ECO:0000313" key="2">
    <source>
        <dbReference type="EMBL" id="SNR93296.1"/>
    </source>
</evidence>
<evidence type="ECO:0000313" key="3">
    <source>
        <dbReference type="Proteomes" id="UP000198480"/>
    </source>
</evidence>